<reference evidence="2" key="1">
    <citation type="journal article" date="2015" name="Nature">
        <title>Complex archaea that bridge the gap between prokaryotes and eukaryotes.</title>
        <authorList>
            <person name="Spang A."/>
            <person name="Saw J.H."/>
            <person name="Jorgensen S.L."/>
            <person name="Zaremba-Niedzwiedzka K."/>
            <person name="Martijn J."/>
            <person name="Lind A.E."/>
            <person name="van Eijk R."/>
            <person name="Schleper C."/>
            <person name="Guy L."/>
            <person name="Ettema T.J."/>
        </authorList>
    </citation>
    <scope>NUCLEOTIDE SEQUENCE</scope>
</reference>
<name>A0A0F9G4Y4_9ZZZZ</name>
<keyword evidence="1" id="KW-0175">Coiled coil</keyword>
<gene>
    <name evidence="2" type="ORF">LCGC14_2226410</name>
</gene>
<dbReference type="EMBL" id="LAZR01029862">
    <property type="protein sequence ID" value="KKL58337.1"/>
    <property type="molecule type" value="Genomic_DNA"/>
</dbReference>
<accession>A0A0F9G4Y4</accession>
<organism evidence="2">
    <name type="scientific">marine sediment metagenome</name>
    <dbReference type="NCBI Taxonomy" id="412755"/>
    <lineage>
        <taxon>unclassified sequences</taxon>
        <taxon>metagenomes</taxon>
        <taxon>ecological metagenomes</taxon>
    </lineage>
</organism>
<proteinExistence type="predicted"/>
<dbReference type="AlphaFoldDB" id="A0A0F9G4Y4"/>
<comment type="caution">
    <text evidence="2">The sequence shown here is derived from an EMBL/GenBank/DDBJ whole genome shotgun (WGS) entry which is preliminary data.</text>
</comment>
<evidence type="ECO:0000313" key="2">
    <source>
        <dbReference type="EMBL" id="KKL58337.1"/>
    </source>
</evidence>
<sequence>MIRSEEERLANKKQQLARLAAKGTPEYPVLYAKQPEQIRLAAENKVKREAEREATDALKRAVIAAGEEAASLWETNDLTTLGAE</sequence>
<protein>
    <submittedName>
        <fullName evidence="2">Uncharacterized protein</fullName>
    </submittedName>
</protein>
<feature type="coiled-coil region" evidence="1">
    <location>
        <begin position="2"/>
        <end position="60"/>
    </location>
</feature>
<evidence type="ECO:0000256" key="1">
    <source>
        <dbReference type="SAM" id="Coils"/>
    </source>
</evidence>